<comment type="similarity">
    <text evidence="3">Belongs to the peptidase M50B family.</text>
</comment>
<dbReference type="Pfam" id="PF02163">
    <property type="entry name" value="Peptidase_M50"/>
    <property type="match status" value="1"/>
</dbReference>
<feature type="transmembrane region" description="Helical" evidence="8">
    <location>
        <begin position="285"/>
        <end position="304"/>
    </location>
</feature>
<feature type="domain" description="Peptidase M50" evidence="9">
    <location>
        <begin position="207"/>
        <end position="296"/>
    </location>
</feature>
<feature type="compositionally biased region" description="Low complexity" evidence="7">
    <location>
        <begin position="640"/>
        <end position="652"/>
    </location>
</feature>
<evidence type="ECO:0000256" key="7">
    <source>
        <dbReference type="SAM" id="MobiDB-lite"/>
    </source>
</evidence>
<dbReference type="Gene3D" id="1.10.10.1150">
    <property type="entry name" value="Coenzyme PQQ synthesis protein D (PqqD)"/>
    <property type="match status" value="1"/>
</dbReference>
<dbReference type="Proteomes" id="UP000253941">
    <property type="component" value="Unassembled WGS sequence"/>
</dbReference>
<feature type="transmembrane region" description="Helical" evidence="8">
    <location>
        <begin position="257"/>
        <end position="279"/>
    </location>
</feature>
<evidence type="ECO:0000256" key="4">
    <source>
        <dbReference type="ARBA" id="ARBA00022692"/>
    </source>
</evidence>
<keyword evidence="4 8" id="KW-0812">Transmembrane</keyword>
<evidence type="ECO:0000256" key="5">
    <source>
        <dbReference type="ARBA" id="ARBA00022989"/>
    </source>
</evidence>
<dbReference type="InterPro" id="IPR041881">
    <property type="entry name" value="PqqD_sf"/>
</dbReference>
<evidence type="ECO:0000256" key="8">
    <source>
        <dbReference type="SAM" id="Phobius"/>
    </source>
</evidence>
<dbReference type="RefSeq" id="WP_114581569.1">
    <property type="nucleotide sequence ID" value="NZ_QPMH01000005.1"/>
</dbReference>
<dbReference type="PANTHER" id="PTHR13325:SF3">
    <property type="entry name" value="MEMBRANE-BOUND TRANSCRIPTION FACTOR SITE-2 PROTEASE"/>
    <property type="match status" value="1"/>
</dbReference>
<dbReference type="GO" id="GO:0005737">
    <property type="term" value="C:cytoplasm"/>
    <property type="evidence" value="ECO:0007669"/>
    <property type="project" value="TreeGrafter"/>
</dbReference>
<evidence type="ECO:0000256" key="1">
    <source>
        <dbReference type="ARBA" id="ARBA00001947"/>
    </source>
</evidence>
<feature type="transmembrane region" description="Helical" evidence="8">
    <location>
        <begin position="429"/>
        <end position="448"/>
    </location>
</feature>
<dbReference type="GO" id="GO:0004222">
    <property type="term" value="F:metalloendopeptidase activity"/>
    <property type="evidence" value="ECO:0007669"/>
    <property type="project" value="InterPro"/>
</dbReference>
<feature type="transmembrane region" description="Helical" evidence="8">
    <location>
        <begin position="156"/>
        <end position="178"/>
    </location>
</feature>
<dbReference type="PANTHER" id="PTHR13325">
    <property type="entry name" value="PROTEASE M50 MEMBRANE-BOUND TRANSCRIPTION FACTOR SITE 2 PROTEASE"/>
    <property type="match status" value="1"/>
</dbReference>
<protein>
    <submittedName>
        <fullName evidence="10">Peptidase M50</fullName>
    </submittedName>
</protein>
<feature type="transmembrane region" description="Helical" evidence="8">
    <location>
        <begin position="390"/>
        <end position="409"/>
    </location>
</feature>
<feature type="transmembrane region" description="Helical" evidence="8">
    <location>
        <begin position="362"/>
        <end position="384"/>
    </location>
</feature>
<dbReference type="AlphaFoldDB" id="A0A369TAY0"/>
<gene>
    <name evidence="10" type="ORF">DRB17_07420</name>
</gene>
<evidence type="ECO:0000259" key="9">
    <source>
        <dbReference type="Pfam" id="PF02163"/>
    </source>
</evidence>
<organism evidence="10 11">
    <name type="scientific">Ferruginivarius sediminum</name>
    <dbReference type="NCBI Taxonomy" id="2661937"/>
    <lineage>
        <taxon>Bacteria</taxon>
        <taxon>Pseudomonadati</taxon>
        <taxon>Pseudomonadota</taxon>
        <taxon>Alphaproteobacteria</taxon>
        <taxon>Rhodospirillales</taxon>
        <taxon>Rhodospirillaceae</taxon>
        <taxon>Ferruginivarius</taxon>
    </lineage>
</organism>
<dbReference type="InterPro" id="IPR008915">
    <property type="entry name" value="Peptidase_M50"/>
</dbReference>
<keyword evidence="6 8" id="KW-0472">Membrane</keyword>
<reference evidence="10 11" key="1">
    <citation type="submission" date="2018-07" db="EMBL/GenBank/DDBJ databases">
        <title>Venubactetium sediminum gen. nov., sp. nov., isolated from a marine solar saltern.</title>
        <authorList>
            <person name="Wang S."/>
        </authorList>
    </citation>
    <scope>NUCLEOTIDE SEQUENCE [LARGE SCALE GENOMIC DNA]</scope>
    <source>
        <strain evidence="10 11">WD2A32</strain>
    </source>
</reference>
<evidence type="ECO:0000256" key="2">
    <source>
        <dbReference type="ARBA" id="ARBA00004127"/>
    </source>
</evidence>
<dbReference type="InterPro" id="IPR001193">
    <property type="entry name" value="MBTPS2"/>
</dbReference>
<keyword evidence="5 8" id="KW-1133">Transmembrane helix</keyword>
<comment type="subcellular location">
    <subcellularLocation>
        <location evidence="2">Endomembrane system</location>
        <topology evidence="2">Multi-pass membrane protein</topology>
    </subcellularLocation>
</comment>
<dbReference type="GO" id="GO:0031293">
    <property type="term" value="P:membrane protein intracellular domain proteolysis"/>
    <property type="evidence" value="ECO:0007669"/>
    <property type="project" value="TreeGrafter"/>
</dbReference>
<evidence type="ECO:0000313" key="11">
    <source>
        <dbReference type="Proteomes" id="UP000253941"/>
    </source>
</evidence>
<dbReference type="EMBL" id="QPMH01000005">
    <property type="protein sequence ID" value="RDD62473.1"/>
    <property type="molecule type" value="Genomic_DNA"/>
</dbReference>
<evidence type="ECO:0000256" key="6">
    <source>
        <dbReference type="ARBA" id="ARBA00023136"/>
    </source>
</evidence>
<evidence type="ECO:0000313" key="10">
    <source>
        <dbReference type="EMBL" id="RDD62473.1"/>
    </source>
</evidence>
<proteinExistence type="inferred from homology"/>
<evidence type="ECO:0000256" key="3">
    <source>
        <dbReference type="ARBA" id="ARBA00007931"/>
    </source>
</evidence>
<dbReference type="GO" id="GO:0016020">
    <property type="term" value="C:membrane"/>
    <property type="evidence" value="ECO:0007669"/>
    <property type="project" value="InterPro"/>
</dbReference>
<feature type="region of interest" description="Disordered" evidence="7">
    <location>
        <begin position="635"/>
        <end position="657"/>
    </location>
</feature>
<dbReference type="SUPFAM" id="SSF111369">
    <property type="entry name" value="HlyD-like secretion proteins"/>
    <property type="match status" value="1"/>
</dbReference>
<name>A0A369TAY0_9PROT</name>
<comment type="cofactor">
    <cofactor evidence="1">
        <name>Zn(2+)</name>
        <dbReference type="ChEBI" id="CHEBI:29105"/>
    </cofactor>
</comment>
<keyword evidence="11" id="KW-1185">Reference proteome</keyword>
<feature type="transmembrane region" description="Helical" evidence="8">
    <location>
        <begin position="229"/>
        <end position="250"/>
    </location>
</feature>
<sequence>MTAQNLHSASWYRVRNLRPRLRPNVQIHRQEFRGRVWHVLQDHATGQFFRFSPETWCVIGLMDGRRTVDEIWLAASDRLGDDMPTQDEVIQLLGQLHKADALAGDVPPALRELDERARSARRGRLLKQVRNPLFVRIPLFDPDRLIAATLPLVRPLFSGFGLIVWFVVIALSAFQAGMNWEELSSNTLERVLAAESVVMMFLVFPPLKLLHELGHGWAVKRWGGEVHEIGIMLLVMLPVPYVEASSSTAFASRWRRFAVAGAGMMTELLIAAAALQIWLAAEPGLLRAAAFNVMLIAGVSTLLFNGNPLLRFDAYYMLGDLLEIPNLATRASKWWAYVCERWLFGVRDAQSPADQPGEAKWLAIYAPASFAYRIVLMLTIALFVAEAVPLVGIALAVWTVLLTLGAPAWKIARHLLTSARLERVRGRALAVTAAGCAGFVALLFAVPVPHATVAQGVVWAPEAGRVTATGDGFVRRVVVEQGAEVGPGQPLLRLEDPLLRREARVKAAKLDVLELERISREAESLTESRLVARKAAFAREDLAHVERKLAELTVTSPRAGRVRLLNPGDLPNRFVRRGELLGYVLRHGERRVRVVVLQDAVDLVRNDTRRIDLRLARDPGAEVRDVRVVREVPSGDRELPNPALALSAGGPLPLDPNDPNRRRALETFYQIELALPPDLGPLGVGERVHARFDHGREPLAAQLWRYARQTFLERLDI</sequence>
<accession>A0A369TAY0</accession>
<comment type="caution">
    <text evidence="10">The sequence shown here is derived from an EMBL/GenBank/DDBJ whole genome shotgun (WGS) entry which is preliminary data.</text>
</comment>
<dbReference type="GO" id="GO:0012505">
    <property type="term" value="C:endomembrane system"/>
    <property type="evidence" value="ECO:0007669"/>
    <property type="project" value="UniProtKB-SubCell"/>
</dbReference>